<protein>
    <submittedName>
        <fullName evidence="1">RNA-binding protein</fullName>
    </submittedName>
</protein>
<organism evidence="1 2">
    <name type="scientific">Melia azedarach</name>
    <name type="common">Chinaberry tree</name>
    <dbReference type="NCBI Taxonomy" id="155640"/>
    <lineage>
        <taxon>Eukaryota</taxon>
        <taxon>Viridiplantae</taxon>
        <taxon>Streptophyta</taxon>
        <taxon>Embryophyta</taxon>
        <taxon>Tracheophyta</taxon>
        <taxon>Spermatophyta</taxon>
        <taxon>Magnoliopsida</taxon>
        <taxon>eudicotyledons</taxon>
        <taxon>Gunneridae</taxon>
        <taxon>Pentapetalae</taxon>
        <taxon>rosids</taxon>
        <taxon>malvids</taxon>
        <taxon>Sapindales</taxon>
        <taxon>Meliaceae</taxon>
        <taxon>Melia</taxon>
    </lineage>
</organism>
<reference evidence="1 2" key="1">
    <citation type="journal article" date="2023" name="Science">
        <title>Complex scaffold remodeling in plant triterpene biosynthesis.</title>
        <authorList>
            <person name="De La Pena R."/>
            <person name="Hodgson H."/>
            <person name="Liu J.C."/>
            <person name="Stephenson M.J."/>
            <person name="Martin A.C."/>
            <person name="Owen C."/>
            <person name="Harkess A."/>
            <person name="Leebens-Mack J."/>
            <person name="Jimenez L.E."/>
            <person name="Osbourn A."/>
            <person name="Sattely E.S."/>
        </authorList>
    </citation>
    <scope>NUCLEOTIDE SEQUENCE [LARGE SCALE GENOMIC DNA]</scope>
    <source>
        <strain evidence="2">cv. JPN11</strain>
        <tissue evidence="1">Leaf</tissue>
    </source>
</reference>
<dbReference type="Proteomes" id="UP001164539">
    <property type="component" value="Chromosome 10"/>
</dbReference>
<comment type="caution">
    <text evidence="1">The sequence shown here is derived from an EMBL/GenBank/DDBJ whole genome shotgun (WGS) entry which is preliminary data.</text>
</comment>
<gene>
    <name evidence="1" type="ORF">OWV82_018877</name>
</gene>
<name>A0ACC1XCT8_MELAZ</name>
<accession>A0ACC1XCT8</accession>
<dbReference type="EMBL" id="CM051403">
    <property type="protein sequence ID" value="KAJ4709023.1"/>
    <property type="molecule type" value="Genomic_DNA"/>
</dbReference>
<proteinExistence type="predicted"/>
<sequence>MADPYYKYDVSADRASVARPSFLGYSSSEAPSLPSHQPLSSTDLHRASSDFLQREISQLRPGAYGLDDSAVIGVHPEPGTGGNTAVASIKGYSPPVLEPSLIGQKRDIALGISPAIPHIINGVPGSVRNIDSSPLRKGESNILFVDGLPTDCTRREVSHLFRPFIGYREIRVIHKEPRRNVARAMVLCFVEFIDSKCARTAMDALQGYKFDDKKPESPSLRIQFAHFPFHLPSDGDEKQILR</sequence>
<evidence type="ECO:0000313" key="1">
    <source>
        <dbReference type="EMBL" id="KAJ4709023.1"/>
    </source>
</evidence>
<keyword evidence="2" id="KW-1185">Reference proteome</keyword>
<evidence type="ECO:0000313" key="2">
    <source>
        <dbReference type="Proteomes" id="UP001164539"/>
    </source>
</evidence>